<dbReference type="Proteomes" id="UP000220246">
    <property type="component" value="Unassembled WGS sequence"/>
</dbReference>
<evidence type="ECO:0000256" key="1">
    <source>
        <dbReference type="ARBA" id="ARBA00022729"/>
    </source>
</evidence>
<dbReference type="STRING" id="1219032.GCA_001515545_02434"/>
<dbReference type="Gene3D" id="3.10.50.40">
    <property type="match status" value="2"/>
</dbReference>
<keyword evidence="5 7" id="KW-0143">Chaperone</keyword>
<dbReference type="GeneID" id="80803649"/>
<dbReference type="InterPro" id="IPR046357">
    <property type="entry name" value="PPIase_dom_sf"/>
</dbReference>
<keyword evidence="1 7" id="KW-0732">Signal</keyword>
<evidence type="ECO:0000313" key="10">
    <source>
        <dbReference type="Proteomes" id="UP000220246"/>
    </source>
</evidence>
<dbReference type="HAMAP" id="MF_01183">
    <property type="entry name" value="Chaperone_SurA"/>
    <property type="match status" value="1"/>
</dbReference>
<dbReference type="SUPFAM" id="SSF54534">
    <property type="entry name" value="FKBP-like"/>
    <property type="match status" value="2"/>
</dbReference>
<dbReference type="PANTHER" id="PTHR47637:SF1">
    <property type="entry name" value="CHAPERONE SURA"/>
    <property type="match status" value="1"/>
</dbReference>
<dbReference type="PROSITE" id="PS50198">
    <property type="entry name" value="PPIC_PPIASE_2"/>
    <property type="match status" value="2"/>
</dbReference>
<dbReference type="GO" id="GO:0050821">
    <property type="term" value="P:protein stabilization"/>
    <property type="evidence" value="ECO:0007669"/>
    <property type="project" value="InterPro"/>
</dbReference>
<dbReference type="InterPro" id="IPR015391">
    <property type="entry name" value="SurA_N"/>
</dbReference>
<dbReference type="GO" id="GO:0006457">
    <property type="term" value="P:protein folding"/>
    <property type="evidence" value="ECO:0007669"/>
    <property type="project" value="UniProtKB-UniRule"/>
</dbReference>
<feature type="domain" description="PpiC" evidence="8">
    <location>
        <begin position="320"/>
        <end position="419"/>
    </location>
</feature>
<dbReference type="GO" id="GO:0042277">
    <property type="term" value="F:peptide binding"/>
    <property type="evidence" value="ECO:0007669"/>
    <property type="project" value="InterPro"/>
</dbReference>
<dbReference type="EC" id="5.2.1.8" evidence="7"/>
<evidence type="ECO:0000256" key="4">
    <source>
        <dbReference type="ARBA" id="ARBA00023110"/>
    </source>
</evidence>
<evidence type="ECO:0000256" key="3">
    <source>
        <dbReference type="ARBA" id="ARBA00022764"/>
    </source>
</evidence>
<name>A0A2A7UZY9_COMTR</name>
<dbReference type="OrthoDB" id="14196at2"/>
<evidence type="ECO:0000256" key="6">
    <source>
        <dbReference type="ARBA" id="ARBA00023235"/>
    </source>
</evidence>
<keyword evidence="6 7" id="KW-0413">Isomerase</keyword>
<evidence type="ECO:0000259" key="8">
    <source>
        <dbReference type="PROSITE" id="PS50198"/>
    </source>
</evidence>
<feature type="chain" id="PRO_5013411142" description="Chaperone SurA" evidence="7">
    <location>
        <begin position="29"/>
        <end position="467"/>
    </location>
</feature>
<comment type="caution">
    <text evidence="9">The sequence shown here is derived from an EMBL/GenBank/DDBJ whole genome shotgun (WGS) entry which is preliminary data.</text>
</comment>
<evidence type="ECO:0000256" key="2">
    <source>
        <dbReference type="ARBA" id="ARBA00022737"/>
    </source>
</evidence>
<organism evidence="9 10">
    <name type="scientific">Comamonas terrigena</name>
    <dbReference type="NCBI Taxonomy" id="32013"/>
    <lineage>
        <taxon>Bacteria</taxon>
        <taxon>Pseudomonadati</taxon>
        <taxon>Pseudomonadota</taxon>
        <taxon>Betaproteobacteria</taxon>
        <taxon>Burkholderiales</taxon>
        <taxon>Comamonadaceae</taxon>
        <taxon>Comamonas</taxon>
    </lineage>
</organism>
<dbReference type="Pfam" id="PF09312">
    <property type="entry name" value="SurA_N"/>
    <property type="match status" value="1"/>
</dbReference>
<sequence precursor="true">MRFSALPRHAVSASVLCLSALAGMGASAQGLRASGAPGMSRALEQTQTPELRREAAAQGLRSADYIVAVVNSEPVTNNEVRARMARVEDSLAKEGGQRPPQAQLAREVLERLILEKAQIQYAKEIGIKVDDYAVDQGMEAVARNNSISKAQLLRELKKEGIAEAKFRDELRNQMTLQRLREREVDNRVKVSEQDIDRYLREQRSKTGQTDATVAALNLGHILVAVPEGASEAQVAQLKARAEEAAQAARSGDFEAAAQRFSDVKTTPILGLRPADRYPELFVQSVRSAAVGSVVGPVRSPAGFHVLKVIDKSSDGVPMVVAQNHARHILLRTSAQMNEREAAERLAELRNRILQGNASFEALARQYSQDGSAAQGGDLGWAGPGRYVPEFEQVLERLQPGEISPPVVSRFGVHLIQLVERRQAALSQREQREMLRDVVKAQKTEKDYDTWLQELRGRTYVEYREPPQ</sequence>
<dbReference type="Pfam" id="PF00639">
    <property type="entry name" value="Rotamase"/>
    <property type="match status" value="2"/>
</dbReference>
<feature type="domain" description="PpiC" evidence="8">
    <location>
        <begin position="213"/>
        <end position="310"/>
    </location>
</feature>
<dbReference type="AlphaFoldDB" id="A0A2A7UZY9"/>
<keyword evidence="10" id="KW-1185">Reference proteome</keyword>
<dbReference type="GO" id="GO:0030288">
    <property type="term" value="C:outer membrane-bounded periplasmic space"/>
    <property type="evidence" value="ECO:0007669"/>
    <property type="project" value="InterPro"/>
</dbReference>
<dbReference type="RefSeq" id="WP_066538428.1">
    <property type="nucleotide sequence ID" value="NZ_JAOCAL010000011.1"/>
</dbReference>
<dbReference type="GO" id="GO:0051082">
    <property type="term" value="F:unfolded protein binding"/>
    <property type="evidence" value="ECO:0007669"/>
    <property type="project" value="UniProtKB-UniRule"/>
</dbReference>
<dbReference type="GO" id="GO:0043165">
    <property type="term" value="P:Gram-negative-bacterium-type cell outer membrane assembly"/>
    <property type="evidence" value="ECO:0007669"/>
    <property type="project" value="InterPro"/>
</dbReference>
<evidence type="ECO:0000256" key="7">
    <source>
        <dbReference type="HAMAP-Rule" id="MF_01183"/>
    </source>
</evidence>
<comment type="catalytic activity">
    <reaction evidence="7">
        <text>[protein]-peptidylproline (omega=180) = [protein]-peptidylproline (omega=0)</text>
        <dbReference type="Rhea" id="RHEA:16237"/>
        <dbReference type="Rhea" id="RHEA-COMP:10747"/>
        <dbReference type="Rhea" id="RHEA-COMP:10748"/>
        <dbReference type="ChEBI" id="CHEBI:83833"/>
        <dbReference type="ChEBI" id="CHEBI:83834"/>
        <dbReference type="EC" id="5.2.1.8"/>
    </reaction>
</comment>
<dbReference type="SUPFAM" id="SSF109998">
    <property type="entry name" value="Triger factor/SurA peptide-binding domain-like"/>
    <property type="match status" value="1"/>
</dbReference>
<dbReference type="GO" id="GO:0003755">
    <property type="term" value="F:peptidyl-prolyl cis-trans isomerase activity"/>
    <property type="evidence" value="ECO:0007669"/>
    <property type="project" value="UniProtKB-UniRule"/>
</dbReference>
<proteinExistence type="inferred from homology"/>
<dbReference type="InterPro" id="IPR023058">
    <property type="entry name" value="PPIase_PpiC_CS"/>
</dbReference>
<dbReference type="InterPro" id="IPR027304">
    <property type="entry name" value="Trigger_fact/SurA_dom_sf"/>
</dbReference>
<accession>A0A2A7UZY9</accession>
<dbReference type="InterPro" id="IPR050280">
    <property type="entry name" value="OMP_Chaperone_SurA"/>
</dbReference>
<comment type="domain">
    <text evidence="7">The PPIase activity resides only in the second parvulin domain. The N-terminal region and the C-terminal tail are necessary and sufficient for the chaperone activity of SurA. The PPIase activity is dispensable for SurA to function as a chaperone. The N-terminal region and the C-terminal tail are also required for porin recognition.</text>
</comment>
<evidence type="ECO:0000313" key="9">
    <source>
        <dbReference type="EMBL" id="PEH90828.1"/>
    </source>
</evidence>
<dbReference type="PROSITE" id="PS01096">
    <property type="entry name" value="PPIC_PPIASE_1"/>
    <property type="match status" value="1"/>
</dbReference>
<keyword evidence="2 7" id="KW-0677">Repeat</keyword>
<dbReference type="PANTHER" id="PTHR47637">
    <property type="entry name" value="CHAPERONE SURA"/>
    <property type="match status" value="1"/>
</dbReference>
<dbReference type="InterPro" id="IPR023034">
    <property type="entry name" value="PPIase_SurA"/>
</dbReference>
<keyword evidence="4 7" id="KW-0697">Rotamase</keyword>
<dbReference type="EMBL" id="PDEA01000001">
    <property type="protein sequence ID" value="PEH90828.1"/>
    <property type="molecule type" value="Genomic_DNA"/>
</dbReference>
<reference evidence="10" key="1">
    <citation type="submission" date="2017-09" db="EMBL/GenBank/DDBJ databases">
        <title>FDA dAtabase for Regulatory Grade micrObial Sequences (FDA-ARGOS): Supporting development and validation of Infectious Disease Dx tests.</title>
        <authorList>
            <person name="Minogue T."/>
            <person name="Wolcott M."/>
            <person name="Wasieloski L."/>
            <person name="Aguilar W."/>
            <person name="Moore D."/>
            <person name="Tallon L."/>
            <person name="Sadzewicz L."/>
            <person name="Ott S."/>
            <person name="Zhao X."/>
            <person name="Nagaraj S."/>
            <person name="Vavikolanu K."/>
            <person name="Aluvathingal J."/>
            <person name="Nadendla S."/>
            <person name="Sichtig H."/>
        </authorList>
    </citation>
    <scope>NUCLEOTIDE SEQUENCE [LARGE SCALE GENOMIC DNA]</scope>
    <source>
        <strain evidence="10">FDAARGOS_394</strain>
    </source>
</reference>
<comment type="subcellular location">
    <subcellularLocation>
        <location evidence="7">Periplasm</location>
    </subcellularLocation>
    <text evidence="7">Is capable of associating with the outer membrane.</text>
</comment>
<evidence type="ECO:0000256" key="5">
    <source>
        <dbReference type="ARBA" id="ARBA00023186"/>
    </source>
</evidence>
<comment type="function">
    <text evidence="7">Chaperone involved in the correct folding and assembly of outer membrane proteins. Recognizes specific patterns of aromatic residues and the orientation of their side chains, which are found more frequently in integral outer membrane proteins. May act in both early periplasmic and late outer membrane-associated steps of protein maturation.</text>
</comment>
<protein>
    <recommendedName>
        <fullName evidence="7">Chaperone SurA</fullName>
    </recommendedName>
    <alternativeName>
        <fullName evidence="7">Peptidyl-prolyl cis-trans isomerase SurA</fullName>
        <shortName evidence="7">PPIase SurA</shortName>
        <ecNumber evidence="7">5.2.1.8</ecNumber>
    </alternativeName>
    <alternativeName>
        <fullName evidence="7">Rotamase SurA</fullName>
    </alternativeName>
</protein>
<feature type="signal peptide" evidence="7">
    <location>
        <begin position="1"/>
        <end position="28"/>
    </location>
</feature>
<keyword evidence="3 7" id="KW-0574">Periplasm</keyword>
<dbReference type="Gene3D" id="1.10.4030.10">
    <property type="entry name" value="Porin chaperone SurA, peptide-binding domain"/>
    <property type="match status" value="1"/>
</dbReference>
<dbReference type="InterPro" id="IPR000297">
    <property type="entry name" value="PPIase_PpiC"/>
</dbReference>
<gene>
    <name evidence="7" type="primary">surA</name>
    <name evidence="9" type="ORF">CRM82_02700</name>
</gene>